<protein>
    <submittedName>
        <fullName evidence="1">Uncharacterized protein</fullName>
    </submittedName>
</protein>
<reference evidence="1" key="1">
    <citation type="submission" date="2014-11" db="EMBL/GenBank/DDBJ databases">
        <authorList>
            <person name="Amaro Gonzalez C."/>
        </authorList>
    </citation>
    <scope>NUCLEOTIDE SEQUENCE</scope>
</reference>
<sequence length="25" mass="2754">MYLRYCLACLCQRSLHSLPAAGRGA</sequence>
<reference evidence="1" key="2">
    <citation type="journal article" date="2015" name="Fish Shellfish Immunol.">
        <title>Early steps in the European eel (Anguilla anguilla)-Vibrio vulnificus interaction in the gills: Role of the RtxA13 toxin.</title>
        <authorList>
            <person name="Callol A."/>
            <person name="Pajuelo D."/>
            <person name="Ebbesson L."/>
            <person name="Teles M."/>
            <person name="MacKenzie S."/>
            <person name="Amaro C."/>
        </authorList>
    </citation>
    <scope>NUCLEOTIDE SEQUENCE</scope>
</reference>
<organism evidence="1">
    <name type="scientific">Anguilla anguilla</name>
    <name type="common">European freshwater eel</name>
    <name type="synonym">Muraena anguilla</name>
    <dbReference type="NCBI Taxonomy" id="7936"/>
    <lineage>
        <taxon>Eukaryota</taxon>
        <taxon>Metazoa</taxon>
        <taxon>Chordata</taxon>
        <taxon>Craniata</taxon>
        <taxon>Vertebrata</taxon>
        <taxon>Euteleostomi</taxon>
        <taxon>Actinopterygii</taxon>
        <taxon>Neopterygii</taxon>
        <taxon>Teleostei</taxon>
        <taxon>Anguilliformes</taxon>
        <taxon>Anguillidae</taxon>
        <taxon>Anguilla</taxon>
    </lineage>
</organism>
<proteinExistence type="predicted"/>
<dbReference type="EMBL" id="GBXM01006873">
    <property type="protein sequence ID" value="JAI01705.1"/>
    <property type="molecule type" value="Transcribed_RNA"/>
</dbReference>
<evidence type="ECO:0000313" key="1">
    <source>
        <dbReference type="EMBL" id="JAI01705.1"/>
    </source>
</evidence>
<name>A0A0E9XGA3_ANGAN</name>
<dbReference type="AlphaFoldDB" id="A0A0E9XGA3"/>
<accession>A0A0E9XGA3</accession>